<evidence type="ECO:0000259" key="6">
    <source>
        <dbReference type="Pfam" id="PF01266"/>
    </source>
</evidence>
<evidence type="ECO:0000256" key="4">
    <source>
        <dbReference type="ARBA" id="ARBA00023002"/>
    </source>
</evidence>
<dbReference type="Pfam" id="PF01266">
    <property type="entry name" value="DAO"/>
    <property type="match status" value="1"/>
</dbReference>
<keyword evidence="4" id="KW-0560">Oxidoreductase</keyword>
<dbReference type="EMBL" id="AP021875">
    <property type="protein sequence ID" value="BBO75839.1"/>
    <property type="molecule type" value="Genomic_DNA"/>
</dbReference>
<proteinExistence type="inferred from homology"/>
<reference evidence="7 8" key="1">
    <citation type="submission" date="2019-11" db="EMBL/GenBank/DDBJ databases">
        <title>Comparative genomics of hydrocarbon-degrading Desulfosarcina strains.</title>
        <authorList>
            <person name="Watanabe M."/>
            <person name="Kojima H."/>
            <person name="Fukui M."/>
        </authorList>
    </citation>
    <scope>NUCLEOTIDE SEQUENCE [LARGE SCALE GENOMIC DNA]</scope>
    <source>
        <strain evidence="7 8">PP31</strain>
    </source>
</reference>
<dbReference type="RefSeq" id="WP_155304725.1">
    <property type="nucleotide sequence ID" value="NZ_AP021875.1"/>
</dbReference>
<evidence type="ECO:0000256" key="1">
    <source>
        <dbReference type="ARBA" id="ARBA00001974"/>
    </source>
</evidence>
<name>A0A5K7Z6L5_9BACT</name>
<dbReference type="PANTHER" id="PTHR43104:SF4">
    <property type="entry name" value="L-2-HYDROXYGLUTARATE DEHYDROGENASE, MITOCHONDRIAL"/>
    <property type="match status" value="1"/>
</dbReference>
<dbReference type="AlphaFoldDB" id="A0A5K7Z6L5"/>
<gene>
    <name evidence="7" type="ORF">DSCW_32560</name>
</gene>
<dbReference type="KEGG" id="dwd:DSCW_32560"/>
<evidence type="ECO:0000256" key="5">
    <source>
        <dbReference type="ARBA" id="ARBA00037941"/>
    </source>
</evidence>
<keyword evidence="8" id="KW-1185">Reference proteome</keyword>
<sequence length="376" mass="40921">MEITATVIGAGVVGLAVAAELSESRKGVLILERNPSFGQETSSRNSEVIHAGIYYAKGSLKARLCVEGNRMLYPLCESGRIPHRRCGKLIVATAPEEEAVLLDIQERARENGADDLKMVSAREVKDLEPNVKACAGLLSPSTGIIDSHRLMRRFAARVQRNGAQMVPHTTVSRVEKCDDGRYRVHVAYPDGEQDSFVSRWVVNCAGLESDRVAGSMGIDVDACGYRLHYWKGDYFSLDVPSGYLQRLVYPVPQANHVGLGVHATIDLGNRVKLGPDATYLPERNPDYAVNPAARQSFYEAARRYLPAITIDQLNPEMVGIRPKLQQPGDAVRDFIIAEESSKGLPGIVNLIGIESPGLTASPAIARYVANLIAAGE</sequence>
<keyword evidence="2" id="KW-0285">Flavoprotein</keyword>
<evidence type="ECO:0000313" key="8">
    <source>
        <dbReference type="Proteomes" id="UP000427769"/>
    </source>
</evidence>
<dbReference type="PANTHER" id="PTHR43104">
    <property type="entry name" value="L-2-HYDROXYGLUTARATE DEHYDROGENASE, MITOCHONDRIAL"/>
    <property type="match status" value="1"/>
</dbReference>
<dbReference type="Gene3D" id="3.30.9.10">
    <property type="entry name" value="D-Amino Acid Oxidase, subunit A, domain 2"/>
    <property type="match status" value="1"/>
</dbReference>
<organism evidence="7 8">
    <name type="scientific">Desulfosarcina widdelii</name>
    <dbReference type="NCBI Taxonomy" id="947919"/>
    <lineage>
        <taxon>Bacteria</taxon>
        <taxon>Pseudomonadati</taxon>
        <taxon>Thermodesulfobacteriota</taxon>
        <taxon>Desulfobacteria</taxon>
        <taxon>Desulfobacterales</taxon>
        <taxon>Desulfosarcinaceae</taxon>
        <taxon>Desulfosarcina</taxon>
    </lineage>
</organism>
<evidence type="ECO:0000256" key="2">
    <source>
        <dbReference type="ARBA" id="ARBA00022630"/>
    </source>
</evidence>
<dbReference type="Proteomes" id="UP000427769">
    <property type="component" value="Chromosome"/>
</dbReference>
<dbReference type="SUPFAM" id="SSF51905">
    <property type="entry name" value="FAD/NAD(P)-binding domain"/>
    <property type="match status" value="1"/>
</dbReference>
<dbReference type="InterPro" id="IPR036188">
    <property type="entry name" value="FAD/NAD-bd_sf"/>
</dbReference>
<accession>A0A5K7Z6L5</accession>
<evidence type="ECO:0000313" key="7">
    <source>
        <dbReference type="EMBL" id="BBO75839.1"/>
    </source>
</evidence>
<evidence type="ECO:0000256" key="3">
    <source>
        <dbReference type="ARBA" id="ARBA00022827"/>
    </source>
</evidence>
<protein>
    <submittedName>
        <fullName evidence="7">Dehydrogenase</fullName>
    </submittedName>
</protein>
<feature type="domain" description="FAD dependent oxidoreductase" evidence="6">
    <location>
        <begin position="6"/>
        <end position="371"/>
    </location>
</feature>
<dbReference type="GO" id="GO:0047545">
    <property type="term" value="F:(S)-2-hydroxyglutarate dehydrogenase activity"/>
    <property type="evidence" value="ECO:0007669"/>
    <property type="project" value="TreeGrafter"/>
</dbReference>
<comment type="similarity">
    <text evidence="5">Belongs to the L2HGDH family.</text>
</comment>
<dbReference type="OrthoDB" id="9801699at2"/>
<comment type="cofactor">
    <cofactor evidence="1">
        <name>FAD</name>
        <dbReference type="ChEBI" id="CHEBI:57692"/>
    </cofactor>
</comment>
<keyword evidence="3" id="KW-0274">FAD</keyword>
<dbReference type="Gene3D" id="3.50.50.60">
    <property type="entry name" value="FAD/NAD(P)-binding domain"/>
    <property type="match status" value="1"/>
</dbReference>
<dbReference type="InterPro" id="IPR006076">
    <property type="entry name" value="FAD-dep_OxRdtase"/>
</dbReference>